<dbReference type="CDD" id="cd08422">
    <property type="entry name" value="PBP2_CrgA_like"/>
    <property type="match status" value="1"/>
</dbReference>
<dbReference type="PANTHER" id="PTHR30537">
    <property type="entry name" value="HTH-TYPE TRANSCRIPTIONAL REGULATOR"/>
    <property type="match status" value="1"/>
</dbReference>
<proteinExistence type="inferred from homology"/>
<comment type="similarity">
    <text evidence="1">Belongs to the LysR transcriptional regulatory family.</text>
</comment>
<dbReference type="PROSITE" id="PS50931">
    <property type="entry name" value="HTH_LYSR"/>
    <property type="match status" value="1"/>
</dbReference>
<evidence type="ECO:0000256" key="4">
    <source>
        <dbReference type="ARBA" id="ARBA00023163"/>
    </source>
</evidence>
<gene>
    <name evidence="6" type="ORF">GCM10007935_26200</name>
</gene>
<evidence type="ECO:0000256" key="3">
    <source>
        <dbReference type="ARBA" id="ARBA00023125"/>
    </source>
</evidence>
<name>A0ABQ6C683_9BURK</name>
<protein>
    <submittedName>
        <fullName evidence="6">LysR family transcriptional regulator</fullName>
    </submittedName>
</protein>
<organism evidence="6 7">
    <name type="scientific">Hydrogenophaga electricum</name>
    <dbReference type="NCBI Taxonomy" id="1230953"/>
    <lineage>
        <taxon>Bacteria</taxon>
        <taxon>Pseudomonadati</taxon>
        <taxon>Pseudomonadota</taxon>
        <taxon>Betaproteobacteria</taxon>
        <taxon>Burkholderiales</taxon>
        <taxon>Comamonadaceae</taxon>
        <taxon>Hydrogenophaga</taxon>
    </lineage>
</organism>
<dbReference type="InterPro" id="IPR005119">
    <property type="entry name" value="LysR_subst-bd"/>
</dbReference>
<dbReference type="EMBL" id="BSPB01000021">
    <property type="protein sequence ID" value="GLS15187.1"/>
    <property type="molecule type" value="Genomic_DNA"/>
</dbReference>
<dbReference type="SUPFAM" id="SSF46785">
    <property type="entry name" value="Winged helix' DNA-binding domain"/>
    <property type="match status" value="1"/>
</dbReference>
<keyword evidence="7" id="KW-1185">Reference proteome</keyword>
<dbReference type="InterPro" id="IPR058163">
    <property type="entry name" value="LysR-type_TF_proteobact-type"/>
</dbReference>
<dbReference type="InterPro" id="IPR036388">
    <property type="entry name" value="WH-like_DNA-bd_sf"/>
</dbReference>
<sequence>MHLDLDDAALFLRVAELGSLSAAARERHVPVSQVSRALVRMEAQCGVRLMHRTTHGLSLTDEGDTFAAHARRLVDTRDELAAALRLKRAGPSGWVRVAVSPVLAETVIAPSLPALYDTHPQLQVEVLADDRMSDMAREGVDIAIRTGTPAGDHLVARRIAEHGRRLCAAPAYLQRFGVPQHPDDLARHRLITSTSSPVLNRWPWTPQAGRPVGSVYVAQGHTRSDNTAVTLALAVQGVGIARLNDLLSRPHLASGALVPVLDDWFERDRVPIYAVMLPERHRLPKLRACIDHWARWLSGPEGVGAAGEV</sequence>
<dbReference type="Pfam" id="PF00126">
    <property type="entry name" value="HTH_1"/>
    <property type="match status" value="1"/>
</dbReference>
<evidence type="ECO:0000313" key="6">
    <source>
        <dbReference type="EMBL" id="GLS15187.1"/>
    </source>
</evidence>
<feature type="domain" description="HTH lysR-type" evidence="5">
    <location>
        <begin position="3"/>
        <end position="60"/>
    </location>
</feature>
<evidence type="ECO:0000256" key="2">
    <source>
        <dbReference type="ARBA" id="ARBA00023015"/>
    </source>
</evidence>
<dbReference type="InterPro" id="IPR036390">
    <property type="entry name" value="WH_DNA-bd_sf"/>
</dbReference>
<reference evidence="7" key="1">
    <citation type="journal article" date="2019" name="Int. J. Syst. Evol. Microbiol.">
        <title>The Global Catalogue of Microorganisms (GCM) 10K type strain sequencing project: providing services to taxonomists for standard genome sequencing and annotation.</title>
        <authorList>
            <consortium name="The Broad Institute Genomics Platform"/>
            <consortium name="The Broad Institute Genome Sequencing Center for Infectious Disease"/>
            <person name="Wu L."/>
            <person name="Ma J."/>
        </authorList>
    </citation>
    <scope>NUCLEOTIDE SEQUENCE [LARGE SCALE GENOMIC DNA]</scope>
    <source>
        <strain evidence="7">NBRC 109341</strain>
    </source>
</reference>
<dbReference type="RefSeq" id="WP_284308169.1">
    <property type="nucleotide sequence ID" value="NZ_BSPB01000021.1"/>
</dbReference>
<evidence type="ECO:0000259" key="5">
    <source>
        <dbReference type="PROSITE" id="PS50931"/>
    </source>
</evidence>
<accession>A0ABQ6C683</accession>
<dbReference type="Gene3D" id="1.10.10.10">
    <property type="entry name" value="Winged helix-like DNA-binding domain superfamily/Winged helix DNA-binding domain"/>
    <property type="match status" value="1"/>
</dbReference>
<dbReference type="Pfam" id="PF03466">
    <property type="entry name" value="LysR_substrate"/>
    <property type="match status" value="1"/>
</dbReference>
<comment type="caution">
    <text evidence="6">The sequence shown here is derived from an EMBL/GenBank/DDBJ whole genome shotgun (WGS) entry which is preliminary data.</text>
</comment>
<dbReference type="SUPFAM" id="SSF53850">
    <property type="entry name" value="Periplasmic binding protein-like II"/>
    <property type="match status" value="1"/>
</dbReference>
<dbReference type="Proteomes" id="UP001156903">
    <property type="component" value="Unassembled WGS sequence"/>
</dbReference>
<keyword evidence="3" id="KW-0238">DNA-binding</keyword>
<evidence type="ECO:0000256" key="1">
    <source>
        <dbReference type="ARBA" id="ARBA00009437"/>
    </source>
</evidence>
<keyword evidence="2" id="KW-0805">Transcription regulation</keyword>
<keyword evidence="4" id="KW-0804">Transcription</keyword>
<dbReference type="Gene3D" id="3.40.190.290">
    <property type="match status" value="1"/>
</dbReference>
<evidence type="ECO:0000313" key="7">
    <source>
        <dbReference type="Proteomes" id="UP001156903"/>
    </source>
</evidence>
<dbReference type="InterPro" id="IPR000847">
    <property type="entry name" value="LysR_HTH_N"/>
</dbReference>
<dbReference type="PANTHER" id="PTHR30537:SF5">
    <property type="entry name" value="HTH-TYPE TRANSCRIPTIONAL ACTIVATOR TTDR-RELATED"/>
    <property type="match status" value="1"/>
</dbReference>